<evidence type="ECO:0000313" key="3">
    <source>
        <dbReference type="Proteomes" id="UP000536179"/>
    </source>
</evidence>
<dbReference type="Proteomes" id="UP000536179">
    <property type="component" value="Unassembled WGS sequence"/>
</dbReference>
<protein>
    <submittedName>
        <fullName evidence="2">Uncharacterized protein</fullName>
    </submittedName>
</protein>
<evidence type="ECO:0000313" key="2">
    <source>
        <dbReference type="EMBL" id="MBB3207889.1"/>
    </source>
</evidence>
<reference evidence="2 3" key="1">
    <citation type="submission" date="2020-08" db="EMBL/GenBank/DDBJ databases">
        <title>Genomic Encyclopedia of Type Strains, Phase III (KMG-III): the genomes of soil and plant-associated and newly described type strains.</title>
        <authorList>
            <person name="Whitman W."/>
        </authorList>
    </citation>
    <scope>NUCLEOTIDE SEQUENCE [LARGE SCALE GENOMIC DNA]</scope>
    <source>
        <strain evidence="2 3">CECT 8075</strain>
    </source>
</reference>
<gene>
    <name evidence="2" type="ORF">FHS27_003716</name>
</gene>
<sequence>MNQRFLSAQLLSLMLVGVGGCSRSESGPNPQSATELSGESVPAGGTEIQDAVIDPEVDAGMMADEFERNHRGEQKVR</sequence>
<organism evidence="2 3">
    <name type="scientific">Aporhodopirellula rubra</name>
    <dbReference type="NCBI Taxonomy" id="980271"/>
    <lineage>
        <taxon>Bacteria</taxon>
        <taxon>Pseudomonadati</taxon>
        <taxon>Planctomycetota</taxon>
        <taxon>Planctomycetia</taxon>
        <taxon>Pirellulales</taxon>
        <taxon>Pirellulaceae</taxon>
        <taxon>Aporhodopirellula</taxon>
    </lineage>
</organism>
<dbReference type="PROSITE" id="PS51257">
    <property type="entry name" value="PROKAR_LIPOPROTEIN"/>
    <property type="match status" value="1"/>
</dbReference>
<dbReference type="EMBL" id="JACHXU010000012">
    <property type="protein sequence ID" value="MBB3207889.1"/>
    <property type="molecule type" value="Genomic_DNA"/>
</dbReference>
<keyword evidence="3" id="KW-1185">Reference proteome</keyword>
<proteinExistence type="predicted"/>
<evidence type="ECO:0000256" key="1">
    <source>
        <dbReference type="SAM" id="MobiDB-lite"/>
    </source>
</evidence>
<name>A0A7W5E170_9BACT</name>
<dbReference type="AlphaFoldDB" id="A0A7W5E170"/>
<comment type="caution">
    <text evidence="2">The sequence shown here is derived from an EMBL/GenBank/DDBJ whole genome shotgun (WGS) entry which is preliminary data.</text>
</comment>
<feature type="region of interest" description="Disordered" evidence="1">
    <location>
        <begin position="19"/>
        <end position="44"/>
    </location>
</feature>
<feature type="compositionally biased region" description="Polar residues" evidence="1">
    <location>
        <begin position="23"/>
        <end position="37"/>
    </location>
</feature>
<dbReference type="RefSeq" id="WP_184306150.1">
    <property type="nucleotide sequence ID" value="NZ_JACHXU010000012.1"/>
</dbReference>
<accession>A0A7W5E170</accession>